<gene>
    <name evidence="1" type="ORF">PENTCL1PPCAC_9082</name>
</gene>
<dbReference type="Proteomes" id="UP001432027">
    <property type="component" value="Unassembled WGS sequence"/>
</dbReference>
<accession>A0AAV5SU71</accession>
<organism evidence="1 2">
    <name type="scientific">Pristionchus entomophagus</name>
    <dbReference type="NCBI Taxonomy" id="358040"/>
    <lineage>
        <taxon>Eukaryota</taxon>
        <taxon>Metazoa</taxon>
        <taxon>Ecdysozoa</taxon>
        <taxon>Nematoda</taxon>
        <taxon>Chromadorea</taxon>
        <taxon>Rhabditida</taxon>
        <taxon>Rhabditina</taxon>
        <taxon>Diplogasteromorpha</taxon>
        <taxon>Diplogasteroidea</taxon>
        <taxon>Neodiplogasteridae</taxon>
        <taxon>Pristionchus</taxon>
    </lineage>
</organism>
<proteinExistence type="predicted"/>
<protein>
    <submittedName>
        <fullName evidence="1">Uncharacterized protein</fullName>
    </submittedName>
</protein>
<evidence type="ECO:0000313" key="1">
    <source>
        <dbReference type="EMBL" id="GMS86907.1"/>
    </source>
</evidence>
<name>A0AAV5SU71_9BILA</name>
<dbReference type="AlphaFoldDB" id="A0AAV5SU71"/>
<comment type="caution">
    <text evidence="1">The sequence shown here is derived from an EMBL/GenBank/DDBJ whole genome shotgun (WGS) entry which is preliminary data.</text>
</comment>
<reference evidence="1" key="1">
    <citation type="submission" date="2023-10" db="EMBL/GenBank/DDBJ databases">
        <title>Genome assembly of Pristionchus species.</title>
        <authorList>
            <person name="Yoshida K."/>
            <person name="Sommer R.J."/>
        </authorList>
    </citation>
    <scope>NUCLEOTIDE SEQUENCE</scope>
    <source>
        <strain evidence="1">RS0144</strain>
    </source>
</reference>
<evidence type="ECO:0000313" key="2">
    <source>
        <dbReference type="Proteomes" id="UP001432027"/>
    </source>
</evidence>
<sequence length="95" mass="10537">YDLGNKGSTNVFAYCPGETVLLVSVARQRSSYPCLSGFLDDCGRKHSPHRENRQSFQLCVQIASSQRLLLGPSHKTFQKGAIYGNNISSKTSKRE</sequence>
<keyword evidence="2" id="KW-1185">Reference proteome</keyword>
<feature type="non-terminal residue" evidence="1">
    <location>
        <position position="1"/>
    </location>
</feature>
<dbReference type="EMBL" id="BTSX01000002">
    <property type="protein sequence ID" value="GMS86907.1"/>
    <property type="molecule type" value="Genomic_DNA"/>
</dbReference>